<evidence type="ECO:0000256" key="3">
    <source>
        <dbReference type="ARBA" id="ARBA00023055"/>
    </source>
</evidence>
<feature type="region of interest" description="Disordered" evidence="4">
    <location>
        <begin position="1679"/>
        <end position="1722"/>
    </location>
</feature>
<feature type="region of interest" description="Disordered" evidence="4">
    <location>
        <begin position="3033"/>
        <end position="3111"/>
    </location>
</feature>
<feature type="compositionally biased region" description="Polar residues" evidence="4">
    <location>
        <begin position="3043"/>
        <end position="3060"/>
    </location>
</feature>
<dbReference type="Pfam" id="PF12624">
    <property type="entry name" value="VPS13_N"/>
    <property type="match status" value="2"/>
</dbReference>
<feature type="compositionally biased region" description="Basic and acidic residues" evidence="4">
    <location>
        <begin position="1209"/>
        <end position="1219"/>
    </location>
</feature>
<feature type="compositionally biased region" description="Basic residues" evidence="4">
    <location>
        <begin position="3904"/>
        <end position="3914"/>
    </location>
</feature>
<sequence>MFEGWVANLLNRVLGAYVEDGCFRPDKVSTSIYGGHMVLSELEVRKDAFDTVGVPIKLRRGFIGQVDVKIPWTHLGSQPVEISIDRVFLILEPSLEYNERDYQRKVKARKKADLARAELRKSSGMTNPAGDADDTDAISRAHMSEAEEMAKVGFTARLMNKIVDNIELNVRNVHVRYEDRVTNPKHAFSVGATWESLKMQSTDRHWTPCFVDLVSEIKRRLDESGKYLEKLLAYKLFRLDHFAIYWDPFPGTSTNGADLDYSTCTFAEMAAIFERMIPKRQQQEEEDYRLVERETRRARAQASPAGSGAAGGLAGAGSKHGSAEELTDGRGSASDRPLEDSERIRSAAAAAAAAASASHQKTRARLGTGAQHCFVLEPVSLTLKMQSNRDPRFPESPDTVVDLDIATVTLVLERFQYLDAWEMLAAFDAAEKSYPYAQFRPQGVTVRDAPRIWWQFAIRATLENVQERRRRFSPEYITDRRQDRLLYIELWKRSLAGRPRSEVAASAGTPSRKGQRPQSSVAQAAVDSPLQLRRDMIRRGRRIAEIQGTPRSAAEKRLKERRADSAYESASQGQGNASPSSRGNEENSGGTLLDEDETARDGDASTTIVVTDYLELNAHERSILEDLEDRYDVQDVMYFRSLAEHQLRLERAHLRLVELERRASGLPASGPTGAAEDTPSWAGAVFGWAGWAVGLGGSSGASHAQQQRPATSSSASAAAFHHERPLMTREEQARLFEMLSFDPTEILVSDPNGNDPARGKHAGSKSRSAGQSGNGAAGKLGANGKGGAAGKSGGAGSKSTNGAANGSGPRAARFKSVMRFRMEECRLQLWDNANPADALATPDLLVDVHFWGTSVRVSKRENGTDRALLSLENLEVFDWCSSDERFTRIVALKEMTAGPGLGLADTFSSGVSAFSDLDRASHVTPPAWSGAAERMEFNYRKRKAMERQMLQRSARQTEQRRRHSTSVSSAAWAATLAGFDIPGSASLMEGDDGLPVPEPLLPSFSDFEGSRRGGGPGAGIGAAGIGDIDETTSYPEGLSEDGSSAHRMLRARHVAGDSNSELWGVRSSRGRGMRASRPRGTAVFSLEVDSHCPETGADMSLRLRLRPLELIYSPSCVDRVSAAFQIPDSVFTYREAQLASINDFSNVQSRNRAKVEYAYQNHFSVSMDVDMQAPLLILPQQVPAGTAEEDIKLVLVDFGRMTIRDKALSPVKREARSSRDASPSHLPTKRSSRDRSAAVGESGSKTAKVYGSPLVDPTNSPSSSLEPPRLRVRGTTGSLVESTLSTSEMSRFFDEYKISCSNVQVLATSMDTNWRSGAEQHRRHMHVIDRFTFNVILCVSILQYDRTLPQYKFSANLPSLHIHLTPEKYEAMAQVANSLQSATSTQESNYRGFDAGELVIGGGGDSGVQAQGNAQGFPSRAPGEASPRFASVSDITSPFHRSVSSPLAGLSGIEGLAPLESRMPSLHLNSSAESVSSSVGGHANLRQDRFHRLPSVTSLAASSASTTAAGGPTPEELSPRRSKSFMGTTASSSGPSAPASPRGPAARRLDSSDWESASIAASLHETLRTADEDLVVPSLEDGGGGGGGVDDIDDFDNDFYTTVGSVTHTSFRRQQLSESESVSSFVSALQGDELGEGGLQPDSASADETPRARTNVSYLQCSMSIEFIMLSVSRPKIVPGSNGLSGPSRYTSANSQSVSEREGATASTSDMSRELGSPRQKPVIKPHVRDWLDEINELERREGSPSLFHYSRKTKTPTKSLDATVKQSANAGSRSAVSDKMKRFSSSLIDEALEEVLAGESDDEEGTGDRAENENLGKSGARTSDDEEDPSVAAGEGDDTMAREVVYEEYEGIVLVLVENISFQASLRTMETSVDFSMRSVTVHDVVGQDLTEVRLSPGIADRLAEFPQLVKRATTQTPMRSRSNTRLLERRIDRPRLHSEVENEGSFFAVGLQALAKDSPLYGGVGADLRISGGAIDVTFSQSVLSALLDAFGSAAILSGSGDVGACSTSPNNVNAGPQDRLERQASSQPSPPIASTGTDAIQAQVQATLKQLTIAFVGAHPKQRSVRQSRSSRRENTANAAEPRTSVRVSKPPRAGNGTHEVALAELKVHEVELRAATREDGQSSVSARLGNFALRDCLTGIGSAFEQRRRTNLADATFTISEKELSLGNDEAPGVLVMGSRRRENDKRPLLLLQSTFYSEEWRKNRLVVGSPLPVEDDDDGLDTAGDGPALDLASSQREDQSAAARTKSREDGPNESKSENVDEDLQKEPRSAGRDSVPHLDLDDVLDSYLRDSPPTSPHAGGPPTLDAAVPSARKKIPKDAAQAAVSRADSCSQDSRQRLASTQGCGHRGCRNTQALQHQHEKAEDLSCKVPRDLEEASDVAVPALPVHADVQFQVRSFFCRANVDFLHAAIDYIYEGDLLRSLSQSMEYAVIREDQKLERTQRGGRRANDDDDDGGPNHDDNRGVASESVTGNSSQSEWPDRRVSARLQSNGHPSQSAKNQPKLERLVDLNSVQVLLFDCALEIPSTQQGSPMGIIHVGAADLHNQFFLGDSSAAEQADLLRDKPNGAHALHAVESISLRVSNLSMQVPEAAFAGNTTSFKIIQDTSIHAKVVRHIGTAWVCRAQHDPFCQEAFAQSELSQYWMWSLSPRKADAGPQAIKAKLSVSHFALRISELHVATLSGILDHLAGLDAQDITVKLRNMQAQIDPSGAADGGGLQGTGRNGGLPLSANENGDHGSQLSLCSCPTPDHDDDLEKKDDTVTTAREQGDIARRCSGEDPRSTRDTLIMDIDFELSNMTLALLWSSTSSRLGKDESRHGGLGGSAHTFPVAVPPFPNAGLAHMRRAGSRRTMSLRSNAEPLGRLEMGPFFASFAQTRQGSSFGNLEIGKLSLSDQRPKHLQDASDNMIDAGGFGAGSLTTSSEPPSAAKSSSLPRPGMMLVEEEVETAFVSATWSRKLQKPKRRPERASFVHQVTEETIKVDIANTELCLVQALVLAGAKWTNEAEEHARMQNLWPPRFPDLSVSTGDMAQDAGAAVPSESQSRAGGAGSTVTEKTTMPHLFERARSLVSRNSGGPGSVVSRPSQGRSGGASRTGEPAFRSPMPGGRLFPGLDSASLAPVFSWASDSGDDASERITSSPQGRRSRVRATLPMKSMLWETVTNVDVNVVGLEIHVMEHPKQKDSRALSAHLDFSLATKLSSSIEQRDLVMRSSFTIPRKTIMVTKRPEWVLDINACSLRLGTRRPSSGQLQRPGSAGSHASREATSRAQQLSVLVQPFQASVRYRVGPREGSNRPTHILDAGVGQIDSQVSYNEIRAVAEIAQRVAHFLTDLENTVQGESLGSVEAGHTNGHRKTHASSPSNDSMTAARNPGRASGLRASERAGSPQNEATAEASRGGGALRAASNSARGDPDSTQDKSAAARAAVGELAEKTLGASVAGAHFRLDFTGARFLLVDDMHGQSSPVVELVARRSDSDIDIGPNGLLARTRIAIGADSYNHRLGAWEPLLEPWRVQVRALVPTAERGHLRGLRMSASVDSQSILNVNLTEAFVESVSGATQIWNPDKTHVGRNEFQRDSVSLFRIYNETGLPIAFWTRDGEVRPLQSGSEMPIQFDGLGIATGRRDHPEADGRKVSLIMRSPDASVQESPWQPLRDIPLDREGSFLFRLGATSKHPEVRAITVTCDVVAVGSAKVVCVRSNLLLRNHCVGPMEVVVPTTNHGNSSRGAMPKETLFKYRLAPGEVIPVPVHVAELINAHVVKVSVRPSAYSDPYDFQSVGLPVDLSSDCSEASSMRTTLDFAAGGPGEDEHDHLMTYCAVDCRSGVDAVKALSSSTWDQDSRNGAGLGGKAGRRGANHPGPGGPVAGNVAMGQNGNDMPGRAAAAAAALNGNQNALRGRDYTRRHAKRKPWAKRRLGEHASPHQSGTSLRIISFEAPLLVSNLLASPITYRLRADGASHAAADGQLPVGNSLRWQGIRPEADLSLSVRLSGFDWSSVLQLEGVPFIRPRRGSVGPPTAVAAASSAAALLKSNSTSSMSVSSQGKASKVGDEKQTEEGVIAGTDGLGDGNLRWSALQDGARVGILRQESIQLKDSNRRTLTVSAELSVLPGGIRKLVLFVPYWIVNLSDLHLLVRSASRSASLAETFGGHIAAGQNDAMAVMRRLRMRQKLGERYLNRRGVTGERRAPGGLLDILDDTVLHGGKRTSDPLMFSYTDTRRKKGRICVKAADSGWSQAMGLDSAGTAGLIELKQQWNVKSDSPRQLFVLGVSIAVAEGQFRRTKVITLTPRFVLINALGRTLKVKQRPLGHGTSTSSGSEMFGLGGVVSRLFSAKSVDAQQRLYGSTSVLTSASERADSIRPGERTPYHWRDASAPREICVRFDEYGWIWSGGFSIDNIGEFYVRLRNEHTHAVYILRVDVALDRANTSGSSTIFITFRPELPSLPPYRIDNLSLQTLRLYQTQQVLLPYHSCPYTWDDLSLSRMLVVESLASSANSSVGGRNASSSSIRGKVSGLLHGIWNMLWDQTGAGASASEARPVTLGHIELDRLQLATSSTDLPHITIGVHADGPTRVLSIVDARNKGPSDTASPLQALDGSTAGAFDESWWSVFSSLQNSPERVAVDDVELEDLFRDDPASEDGVGANSGTSALPGLSFELASPTTGDLDTEPLRDREETSSMGFDMSYVGEANFSIAIAIDGANGDPRFIGGSCKLVHKRSTCTANVQPRADDEDDERKPFAEFALVRSTKFPSLDFVRHVNVRILPMNLKLEPDVLTALLAFSSRCGTSLRSVSRWQGDGAEALSAAFVGSNSLSASNQDTGKAFPGAGGIVARDVVLSGGRQVAPLTSGLETHTYADDVRRPETRGETHSVVFIDLVVVIDVIRIVVGGRDVGVVKIGSMENSSLPRERQAGTPVEVGSSVLRASSDSSEHGPVRGGALSDSLPASQRKLYIEELQVHPIKMHVSFSFRSNAMRIHGHQDPGLGFAGQYGASAAESGTMNPLRFALNAMGASLANVDNAPLRLNALVLQNSLSTPETILGRIFAHYRSQALRQAYLILGSVDLLGDPRGLVQNLGAGVLDFFYEPALGLVRSPKDFGAGLAKGTMSLLRRTVLGAATSATGFANGASALFETLSNDRYSGFKPRSFAEGVAQGLAGLVVAPVNGFQDEGFLGLGQGLFYGVTGVFVKPLAGLLKLVKHVSVAIQSTIDPTVKFRRHRIRPPRYFVRLAGDSTPALDTANKLLVPFDLHKAVGEEVIAMVDNGVYLDEGHLAHVVLEQPLLADDLGLKRDEVFGIKRDEVLANSNMSADGPATVDTSSRQASEDDDGVEAEVSSSDAATTDEAAEDSSSPPSAGPSAESSAIIGTGAGLALLDTRRTWHASLIDVRRTDSISGAVLSPAAVLVGQDEGTFETIGGGVATSDEDAEARAVDAACRASRLFSFFTFHAKRPFPGLPLWKRMFLVATHQHLLYVERSLELERSTWAIPLRSVKDVDLRRVELAIEDDEGDDGLTINRSTSGAESSPGVVLWYWLVEVSTPTDSVSVYCWTENQAKACVFFIRNII</sequence>
<feature type="region of interest" description="Disordered" evidence="4">
    <location>
        <begin position="2062"/>
        <end position="2099"/>
    </location>
</feature>
<feature type="compositionally biased region" description="Polar residues" evidence="4">
    <location>
        <begin position="1757"/>
        <end position="1776"/>
    </location>
</feature>
<dbReference type="PANTHER" id="PTHR16166:SF93">
    <property type="entry name" value="INTERMEMBRANE LIPID TRANSFER PROTEIN VPS13"/>
    <property type="match status" value="1"/>
</dbReference>
<feature type="region of interest" description="Disordered" evidence="4">
    <location>
        <begin position="2214"/>
        <end position="2326"/>
    </location>
</feature>
<dbReference type="GO" id="GO:0045053">
    <property type="term" value="P:protein retention in Golgi apparatus"/>
    <property type="evidence" value="ECO:0007669"/>
    <property type="project" value="TreeGrafter"/>
</dbReference>
<dbReference type="InterPro" id="IPR009543">
    <property type="entry name" value="VPS13_VAB"/>
</dbReference>
<feature type="region of interest" description="Disordered" evidence="4">
    <location>
        <begin position="1746"/>
        <end position="1780"/>
    </location>
</feature>
<feature type="compositionally biased region" description="Low complexity" evidence="4">
    <location>
        <begin position="2925"/>
        <end position="2939"/>
    </location>
</feature>
<feature type="region of interest" description="Disordered" evidence="4">
    <location>
        <begin position="499"/>
        <end position="528"/>
    </location>
</feature>
<feature type="compositionally biased region" description="Low complexity" evidence="4">
    <location>
        <begin position="797"/>
        <end position="808"/>
    </location>
</feature>
<gene>
    <name evidence="7" type="ORF">FCC1311_010432</name>
</gene>
<feature type="compositionally biased region" description="Basic and acidic residues" evidence="4">
    <location>
        <begin position="2758"/>
        <end position="2787"/>
    </location>
</feature>
<feature type="compositionally biased region" description="Gly residues" evidence="4">
    <location>
        <begin position="2717"/>
        <end position="2729"/>
    </location>
</feature>
<name>A0A2R5G2R3_9STRA</name>
<comment type="similarity">
    <text evidence="1">Belongs to the VPS13 family.</text>
</comment>
<feature type="compositionally biased region" description="Basic and acidic residues" evidence="4">
    <location>
        <begin position="288"/>
        <end position="297"/>
    </location>
</feature>
<feature type="region of interest" description="Disordered" evidence="4">
    <location>
        <begin position="3834"/>
        <end position="3867"/>
    </location>
</feature>
<feature type="compositionally biased region" description="Low complexity" evidence="4">
    <location>
        <begin position="5329"/>
        <end position="5356"/>
    </location>
</feature>
<feature type="domain" description="Chorein N-terminal" evidence="5">
    <location>
        <begin position="616"/>
        <end position="1392"/>
    </location>
</feature>
<feature type="compositionally biased region" description="Basic and acidic residues" evidence="4">
    <location>
        <begin position="553"/>
        <end position="565"/>
    </location>
</feature>
<evidence type="ECO:0000313" key="8">
    <source>
        <dbReference type="Proteomes" id="UP000241890"/>
    </source>
</evidence>
<accession>A0A2R5G2R3</accession>
<evidence type="ECO:0000256" key="1">
    <source>
        <dbReference type="ARBA" id="ARBA00006545"/>
    </source>
</evidence>
<dbReference type="EMBL" id="BEYU01000009">
    <property type="protein sequence ID" value="GBG24825.1"/>
    <property type="molecule type" value="Genomic_DNA"/>
</dbReference>
<dbReference type="GO" id="GO:0006623">
    <property type="term" value="P:protein targeting to vacuole"/>
    <property type="evidence" value="ECO:0007669"/>
    <property type="project" value="TreeGrafter"/>
</dbReference>
<feature type="compositionally biased region" description="Low complexity" evidence="4">
    <location>
        <begin position="1530"/>
        <end position="1546"/>
    </location>
</feature>
<feature type="region of interest" description="Disordered" evidence="4">
    <location>
        <begin position="1632"/>
        <end position="1651"/>
    </location>
</feature>
<dbReference type="InterPro" id="IPR026854">
    <property type="entry name" value="VPS13_N"/>
</dbReference>
<keyword evidence="2" id="KW-0813">Transport</keyword>
<organism evidence="7 8">
    <name type="scientific">Hondaea fermentalgiana</name>
    <dbReference type="NCBI Taxonomy" id="2315210"/>
    <lineage>
        <taxon>Eukaryota</taxon>
        <taxon>Sar</taxon>
        <taxon>Stramenopiles</taxon>
        <taxon>Bigyra</taxon>
        <taxon>Labyrinthulomycetes</taxon>
        <taxon>Thraustochytrida</taxon>
        <taxon>Thraustochytriidae</taxon>
        <taxon>Hondaea</taxon>
    </lineage>
</organism>
<evidence type="ECO:0000259" key="5">
    <source>
        <dbReference type="Pfam" id="PF12624"/>
    </source>
</evidence>
<evidence type="ECO:0000256" key="2">
    <source>
        <dbReference type="ARBA" id="ARBA00022448"/>
    </source>
</evidence>
<feature type="region of interest" description="Disordered" evidence="4">
    <location>
        <begin position="1798"/>
        <end position="1840"/>
    </location>
</feature>
<feature type="region of interest" description="Disordered" evidence="4">
    <location>
        <begin position="1209"/>
        <end position="1279"/>
    </location>
</feature>
<evidence type="ECO:0000256" key="4">
    <source>
        <dbReference type="SAM" id="MobiDB-lite"/>
    </source>
</evidence>
<feature type="region of interest" description="Disordered" evidence="4">
    <location>
        <begin position="3245"/>
        <end position="3271"/>
    </location>
</feature>
<feature type="region of interest" description="Disordered" evidence="4">
    <location>
        <begin position="5300"/>
        <end position="5356"/>
    </location>
</feature>
<feature type="compositionally biased region" description="Polar residues" evidence="4">
    <location>
        <begin position="2473"/>
        <end position="2483"/>
    </location>
</feature>
<dbReference type="Pfam" id="PF25036">
    <property type="entry name" value="VPS13_VAB"/>
    <property type="match status" value="1"/>
</dbReference>
<dbReference type="PANTHER" id="PTHR16166">
    <property type="entry name" value="VACUOLAR PROTEIN SORTING-ASSOCIATED PROTEIN VPS13"/>
    <property type="match status" value="1"/>
</dbReference>
<dbReference type="Proteomes" id="UP000241890">
    <property type="component" value="Unassembled WGS sequence"/>
</dbReference>
<feature type="region of interest" description="Disordered" evidence="4">
    <location>
        <begin position="541"/>
        <end position="604"/>
    </location>
</feature>
<feature type="region of interest" description="Disordered" evidence="4">
    <location>
        <begin position="4631"/>
        <end position="4651"/>
    </location>
</feature>
<feature type="region of interest" description="Disordered" evidence="4">
    <location>
        <begin position="283"/>
        <end position="345"/>
    </location>
</feature>
<evidence type="ECO:0000313" key="7">
    <source>
        <dbReference type="EMBL" id="GBG24825.1"/>
    </source>
</evidence>
<feature type="region of interest" description="Disordered" evidence="4">
    <location>
        <begin position="698"/>
        <end position="721"/>
    </location>
</feature>
<feature type="region of interest" description="Disordered" evidence="4">
    <location>
        <begin position="2711"/>
        <end position="2787"/>
    </location>
</feature>
<feature type="compositionally biased region" description="Basic and acidic residues" evidence="4">
    <location>
        <begin position="2251"/>
        <end position="2286"/>
    </location>
</feature>
<evidence type="ECO:0000259" key="6">
    <source>
        <dbReference type="Pfam" id="PF25036"/>
    </source>
</evidence>
<keyword evidence="8" id="KW-1185">Reference proteome</keyword>
<feature type="compositionally biased region" description="Polar residues" evidence="4">
    <location>
        <begin position="568"/>
        <end position="590"/>
    </location>
</feature>
<proteinExistence type="inferred from homology"/>
<feature type="region of interest" description="Disordered" evidence="4">
    <location>
        <begin position="3345"/>
        <end position="3423"/>
    </location>
</feature>
<feature type="compositionally biased region" description="Polar residues" evidence="4">
    <location>
        <begin position="3360"/>
        <end position="3370"/>
    </location>
</feature>
<feature type="region of interest" description="Disordered" evidence="4">
    <location>
        <begin position="2005"/>
        <end position="2039"/>
    </location>
</feature>
<dbReference type="InParanoid" id="A0A2R5G2R3"/>
<feature type="domain" description="Chorein N-terminal" evidence="5">
    <location>
        <begin position="1"/>
        <end position="495"/>
    </location>
</feature>
<comment type="caution">
    <text evidence="7">The sequence shown here is derived from an EMBL/GenBank/DDBJ whole genome shotgun (WGS) entry which is preliminary data.</text>
</comment>
<feature type="compositionally biased region" description="Basic and acidic residues" evidence="4">
    <location>
        <begin position="336"/>
        <end position="345"/>
    </location>
</feature>
<feature type="region of interest" description="Disordered" evidence="4">
    <location>
        <begin position="1497"/>
        <end position="1553"/>
    </location>
</feature>
<dbReference type="InterPro" id="IPR026847">
    <property type="entry name" value="VPS13"/>
</dbReference>
<dbReference type="OrthoDB" id="428159at2759"/>
<protein>
    <submittedName>
        <fullName evidence="7">Vacuolar protein sorting-associated protein 13A</fullName>
    </submittedName>
</protein>
<dbReference type="GO" id="GO:0006869">
    <property type="term" value="P:lipid transport"/>
    <property type="evidence" value="ECO:0007669"/>
    <property type="project" value="UniProtKB-KW"/>
</dbReference>
<feature type="compositionally biased region" description="Gly residues" evidence="4">
    <location>
        <begin position="772"/>
        <end position="796"/>
    </location>
</feature>
<keyword evidence="3" id="KW-0445">Lipid transport</keyword>
<feature type="compositionally biased region" description="Basic residues" evidence="4">
    <location>
        <begin position="2063"/>
        <end position="2073"/>
    </location>
</feature>
<feature type="compositionally biased region" description="Polar residues" evidence="4">
    <location>
        <begin position="2008"/>
        <end position="2017"/>
    </location>
</feature>
<feature type="region of interest" description="Disordered" evidence="4">
    <location>
        <begin position="747"/>
        <end position="810"/>
    </location>
</feature>
<feature type="compositionally biased region" description="Polar residues" evidence="4">
    <location>
        <begin position="2735"/>
        <end position="2749"/>
    </location>
</feature>
<feature type="compositionally biased region" description="Polar residues" evidence="4">
    <location>
        <begin position="1682"/>
        <end position="1698"/>
    </location>
</feature>
<feature type="region of interest" description="Disordered" evidence="4">
    <location>
        <begin position="3903"/>
        <end position="3924"/>
    </location>
</feature>
<feature type="compositionally biased region" description="Low complexity" evidence="4">
    <location>
        <begin position="2226"/>
        <end position="2237"/>
    </location>
</feature>
<feature type="compositionally biased region" description="Low complexity" evidence="4">
    <location>
        <begin position="3073"/>
        <end position="3088"/>
    </location>
</feature>
<feature type="domain" description="Vacuolar protein sorting-associated protein 13 VPS13 adaptor binding" evidence="6">
    <location>
        <begin position="4088"/>
        <end position="4461"/>
    </location>
</feature>
<reference evidence="7 8" key="1">
    <citation type="submission" date="2017-12" db="EMBL/GenBank/DDBJ databases">
        <title>Sequencing, de novo assembly and annotation of complete genome of a new Thraustochytrid species, strain FCC1311.</title>
        <authorList>
            <person name="Sedici K."/>
            <person name="Godart F."/>
            <person name="Aiese Cigliano R."/>
            <person name="Sanseverino W."/>
            <person name="Barakat M."/>
            <person name="Ortet P."/>
            <person name="Marechal E."/>
            <person name="Cagnac O."/>
            <person name="Amato A."/>
        </authorList>
    </citation>
    <scope>NUCLEOTIDE SEQUENCE [LARGE SCALE GENOMIC DNA]</scope>
</reference>
<feature type="compositionally biased region" description="Low complexity" evidence="4">
    <location>
        <begin position="1497"/>
        <end position="1509"/>
    </location>
</feature>
<feature type="region of interest" description="Disordered" evidence="4">
    <location>
        <begin position="2443"/>
        <end position="2487"/>
    </location>
</feature>
<feature type="region of interest" description="Disordered" evidence="4">
    <location>
        <begin position="2900"/>
        <end position="2939"/>
    </location>
</feature>
<feature type="region of interest" description="Disordered" evidence="4">
    <location>
        <begin position="1404"/>
        <end position="1430"/>
    </location>
</feature>